<dbReference type="Proteomes" id="UP001243375">
    <property type="component" value="Unassembled WGS sequence"/>
</dbReference>
<accession>A0ACC2X8B6</accession>
<name>A0ACC2X8B6_9TREE</name>
<dbReference type="EMBL" id="JASBWU010000008">
    <property type="protein sequence ID" value="KAJ9119640.1"/>
    <property type="molecule type" value="Genomic_DNA"/>
</dbReference>
<comment type="caution">
    <text evidence="1">The sequence shown here is derived from an EMBL/GenBank/DDBJ whole genome shotgun (WGS) entry which is preliminary data.</text>
</comment>
<reference evidence="1" key="1">
    <citation type="submission" date="2023-04" db="EMBL/GenBank/DDBJ databases">
        <title>Draft Genome sequencing of Naganishia species isolated from polar environments using Oxford Nanopore Technology.</title>
        <authorList>
            <person name="Leo P."/>
            <person name="Venkateswaran K."/>
        </authorList>
    </citation>
    <scope>NUCLEOTIDE SEQUENCE</scope>
    <source>
        <strain evidence="1">MNA-CCFEE 5425</strain>
    </source>
</reference>
<proteinExistence type="predicted"/>
<sequence>MKGSLPQNDGLPKTYLSPFHRSSSPSSLAVGKENEIQGQRREIRGSQFSAAASSRQADVNKDNRSAHFEETRSRVSWSPRRGKREQETGESTSVTQVRGIVDETNDINRDFERLLDRIQISDTVRSRLTPLDTPVKKSLLRSPLALNNLIGSGPSSIASPARPNADRSRAQSMMPVGSVKQGPDSATRGKAGQIINQKDHQIRKMQSGSSLRGVVRADSPASMRIQGSTVGMKTEYVDNLKFEVLNGSPDRSGPDSRHKEHTRPGNGKRTSYQHTAEGIPVPPPLPEEHFTPDLQDKDYDFLHDAFQTSRNGDFTSGSLQHGYATSSIGTASSNSSAGSRLHNKELKHAATDKKIKQKRSSVFSTKTKASKKDGYTTGDEASFRAALSTKSKKEGKRMSYTFGQTFARSRTPADETDHLPLPISRMNVVGSTGPKERPSDLPSTMAAFLRDAKTFEMNVDQVKRLRLLLGSESTTSEQHDDQLFFEILRCIKGLTTSEPGKEAIIEHGATPFRELVDLLYSEKKPGEVPPRQLIVDLVFSLFDIYRPGPRSDDSRSRIASPTLRQGYSPLLEDVTGTKRSTPTSTSRNLPSSANDEVQQSSSNGKGRIPGGHNTISAFILSLLREPTSTNENPTLSLPTFSDENRKSVIIAPASELPAPKVEMHDFIAASHKPRIFKTYMKELSQACWDFFWIMHYSKNGIWNLADVDPEKIRPRAPNGASAGVEFEAMRYLTSHFRLINTLTRTLIEQDIENEVIRKDMRKGEACRFHADMMFSGMDRILCTVRKASTDLYPEFHLELARYIKLAVDTEFDLPYLIRALITPPPEPYRRSQRLMPFRHHEDQTSRKLHRHQDDYRSVQVLGATSTESVAHTTQWLPTPTEKGDFDFQL</sequence>
<protein>
    <submittedName>
        <fullName evidence="1">Uncharacterized protein</fullName>
    </submittedName>
</protein>
<organism evidence="1 2">
    <name type="scientific">Naganishia vaughanmartiniae</name>
    <dbReference type="NCBI Taxonomy" id="1424756"/>
    <lineage>
        <taxon>Eukaryota</taxon>
        <taxon>Fungi</taxon>
        <taxon>Dikarya</taxon>
        <taxon>Basidiomycota</taxon>
        <taxon>Agaricomycotina</taxon>
        <taxon>Tremellomycetes</taxon>
        <taxon>Filobasidiales</taxon>
        <taxon>Filobasidiaceae</taxon>
        <taxon>Naganishia</taxon>
    </lineage>
</organism>
<keyword evidence="2" id="KW-1185">Reference proteome</keyword>
<evidence type="ECO:0000313" key="1">
    <source>
        <dbReference type="EMBL" id="KAJ9119640.1"/>
    </source>
</evidence>
<gene>
    <name evidence="1" type="ORF">QFC22_003349</name>
</gene>
<evidence type="ECO:0000313" key="2">
    <source>
        <dbReference type="Proteomes" id="UP001243375"/>
    </source>
</evidence>